<gene>
    <name evidence="2" type="ORF">EDB92DRAFT_1820361</name>
</gene>
<evidence type="ECO:0000313" key="2">
    <source>
        <dbReference type="EMBL" id="KAH8981075.1"/>
    </source>
</evidence>
<evidence type="ECO:0000313" key="3">
    <source>
        <dbReference type="Proteomes" id="UP001201163"/>
    </source>
</evidence>
<feature type="compositionally biased region" description="Low complexity" evidence="1">
    <location>
        <begin position="33"/>
        <end position="85"/>
    </location>
</feature>
<feature type="compositionally biased region" description="Polar residues" evidence="1">
    <location>
        <begin position="12"/>
        <end position="23"/>
    </location>
</feature>
<keyword evidence="3" id="KW-1185">Reference proteome</keyword>
<sequence>MPLSTPELSAPSHPSTFKASTSLPGAITHRRTPSPSDAPDISSSPPVVDNTLPTDPLLSSDSPSGPGSDHAPSSPESHSSMLAPALPGPPPPRSISAPDLGAAEGEGSALVSSREDKDALGPALAIRKHTSRSSLDAKHMGDHPPHPSHGQYDIM</sequence>
<dbReference type="EMBL" id="JAKELL010000123">
    <property type="protein sequence ID" value="KAH8981075.1"/>
    <property type="molecule type" value="Genomic_DNA"/>
</dbReference>
<accession>A0AAD4LAU1</accession>
<feature type="compositionally biased region" description="Basic and acidic residues" evidence="1">
    <location>
        <begin position="135"/>
        <end position="145"/>
    </location>
</feature>
<comment type="caution">
    <text evidence="2">The sequence shown here is derived from an EMBL/GenBank/DDBJ whole genome shotgun (WGS) entry which is preliminary data.</text>
</comment>
<proteinExistence type="predicted"/>
<reference evidence="2" key="1">
    <citation type="submission" date="2022-01" db="EMBL/GenBank/DDBJ databases">
        <title>Comparative genomics reveals a dynamic genome evolution in the ectomycorrhizal milk-cap (Lactarius) mushrooms.</title>
        <authorList>
            <consortium name="DOE Joint Genome Institute"/>
            <person name="Lebreton A."/>
            <person name="Tang N."/>
            <person name="Kuo A."/>
            <person name="LaButti K."/>
            <person name="Drula E."/>
            <person name="Barry K."/>
            <person name="Clum A."/>
            <person name="Lipzen A."/>
            <person name="Mousain D."/>
            <person name="Ng V."/>
            <person name="Wang R."/>
            <person name="Wang X."/>
            <person name="Dai Y."/>
            <person name="Henrissat B."/>
            <person name="Grigoriev I.V."/>
            <person name="Guerin-Laguette A."/>
            <person name="Yu F."/>
            <person name="Martin F.M."/>
        </authorList>
    </citation>
    <scope>NUCLEOTIDE SEQUENCE</scope>
    <source>
        <strain evidence="2">QP</strain>
    </source>
</reference>
<name>A0AAD4LAU1_9AGAM</name>
<feature type="region of interest" description="Disordered" evidence="1">
    <location>
        <begin position="1"/>
        <end position="155"/>
    </location>
</feature>
<protein>
    <submittedName>
        <fullName evidence="2">Uncharacterized protein</fullName>
    </submittedName>
</protein>
<organism evidence="2 3">
    <name type="scientific">Lactarius akahatsu</name>
    <dbReference type="NCBI Taxonomy" id="416441"/>
    <lineage>
        <taxon>Eukaryota</taxon>
        <taxon>Fungi</taxon>
        <taxon>Dikarya</taxon>
        <taxon>Basidiomycota</taxon>
        <taxon>Agaricomycotina</taxon>
        <taxon>Agaricomycetes</taxon>
        <taxon>Russulales</taxon>
        <taxon>Russulaceae</taxon>
        <taxon>Lactarius</taxon>
    </lineage>
</organism>
<dbReference type="Proteomes" id="UP001201163">
    <property type="component" value="Unassembled WGS sequence"/>
</dbReference>
<dbReference type="AlphaFoldDB" id="A0AAD4LAU1"/>
<evidence type="ECO:0000256" key="1">
    <source>
        <dbReference type="SAM" id="MobiDB-lite"/>
    </source>
</evidence>